<evidence type="ECO:0000313" key="2">
    <source>
        <dbReference type="Proteomes" id="UP000075515"/>
    </source>
</evidence>
<proteinExistence type="predicted"/>
<dbReference type="Proteomes" id="UP000075515">
    <property type="component" value="Unassembled WGS sequence"/>
</dbReference>
<protein>
    <recommendedName>
        <fullName evidence="3">Cytochrome C Planctomycete-type domain-containing protein</fullName>
    </recommendedName>
</protein>
<name>A0A150SF52_SORCE</name>
<evidence type="ECO:0008006" key="3">
    <source>
        <dbReference type="Google" id="ProtNLM"/>
    </source>
</evidence>
<gene>
    <name evidence="1" type="ORF">BE18_24135</name>
</gene>
<organism evidence="1 2">
    <name type="scientific">Sorangium cellulosum</name>
    <name type="common">Polyangium cellulosum</name>
    <dbReference type="NCBI Taxonomy" id="56"/>
    <lineage>
        <taxon>Bacteria</taxon>
        <taxon>Pseudomonadati</taxon>
        <taxon>Myxococcota</taxon>
        <taxon>Polyangia</taxon>
        <taxon>Polyangiales</taxon>
        <taxon>Polyangiaceae</taxon>
        <taxon>Sorangium</taxon>
    </lineage>
</organism>
<feature type="non-terminal residue" evidence="1">
    <location>
        <position position="1"/>
    </location>
</feature>
<reference evidence="1 2" key="1">
    <citation type="submission" date="2014-02" db="EMBL/GenBank/DDBJ databases">
        <title>The small core and large imbalanced accessory genome model reveals a collaborative survival strategy of Sorangium cellulosum strains in nature.</title>
        <authorList>
            <person name="Han K."/>
            <person name="Peng R."/>
            <person name="Blom J."/>
            <person name="Li Y.-Z."/>
        </authorList>
    </citation>
    <scope>NUCLEOTIDE SEQUENCE [LARGE SCALE GENOMIC DNA]</scope>
    <source>
        <strain evidence="1 2">So0149</strain>
    </source>
</reference>
<dbReference type="EMBL" id="JEMC01002075">
    <property type="protein sequence ID" value="KYF90990.1"/>
    <property type="molecule type" value="Genomic_DNA"/>
</dbReference>
<dbReference type="AlphaFoldDB" id="A0A150SF52"/>
<sequence>GAGGEGGEDPGLTSWALDVQPILEHYCAPCHTTNTTPSRGFRVTDWETVQLPAVHASCAGMTKGECALVRIKSGQMPRVSDPALACTGDPELDVDKAYCLAQDEQDVIQAWIDGGRQP</sequence>
<comment type="caution">
    <text evidence="1">The sequence shown here is derived from an EMBL/GenBank/DDBJ whole genome shotgun (WGS) entry which is preliminary data.</text>
</comment>
<accession>A0A150SF52</accession>
<evidence type="ECO:0000313" key="1">
    <source>
        <dbReference type="EMBL" id="KYF90990.1"/>
    </source>
</evidence>